<dbReference type="Proteomes" id="UP000191285">
    <property type="component" value="Unassembled WGS sequence"/>
</dbReference>
<reference evidence="3" key="1">
    <citation type="journal article" date="2017" name="Nat. Microbiol.">
        <title>Global analysis of biosynthetic gene clusters reveals vast potential of secondary metabolite production in Penicillium species.</title>
        <authorList>
            <person name="Nielsen J.C."/>
            <person name="Grijseels S."/>
            <person name="Prigent S."/>
            <person name="Ji B."/>
            <person name="Dainat J."/>
            <person name="Nielsen K.F."/>
            <person name="Frisvad J.C."/>
            <person name="Workman M."/>
            <person name="Nielsen J."/>
        </authorList>
    </citation>
    <scope>NUCLEOTIDE SEQUENCE [LARGE SCALE GENOMIC DNA]</scope>
    <source>
        <strain evidence="3">IBT 24891</strain>
    </source>
</reference>
<dbReference type="InterPro" id="IPR029063">
    <property type="entry name" value="SAM-dependent_MTases_sf"/>
</dbReference>
<dbReference type="GO" id="GO:0008168">
    <property type="term" value="F:methyltransferase activity"/>
    <property type="evidence" value="ECO:0007669"/>
    <property type="project" value="TreeGrafter"/>
</dbReference>
<evidence type="ECO:0000313" key="2">
    <source>
        <dbReference type="EMBL" id="OQE23263.1"/>
    </source>
</evidence>
<gene>
    <name evidence="2" type="ORF">PENSTE_c009G03540</name>
</gene>
<name>A0A1V6TCG4_9EURO</name>
<dbReference type="PANTHER" id="PTHR43591">
    <property type="entry name" value="METHYLTRANSFERASE"/>
    <property type="match status" value="1"/>
</dbReference>
<dbReference type="SUPFAM" id="SSF53335">
    <property type="entry name" value="S-adenosyl-L-methionine-dependent methyltransferases"/>
    <property type="match status" value="1"/>
</dbReference>
<feature type="region of interest" description="Disordered" evidence="1">
    <location>
        <begin position="40"/>
        <end position="66"/>
    </location>
</feature>
<feature type="compositionally biased region" description="Polar residues" evidence="1">
    <location>
        <begin position="40"/>
        <end position="52"/>
    </location>
</feature>
<evidence type="ECO:0000256" key="1">
    <source>
        <dbReference type="SAM" id="MobiDB-lite"/>
    </source>
</evidence>
<dbReference type="CDD" id="cd02440">
    <property type="entry name" value="AdoMet_MTases"/>
    <property type="match status" value="1"/>
</dbReference>
<dbReference type="AlphaFoldDB" id="A0A1V6TCG4"/>
<comment type="caution">
    <text evidence="2">The sequence shown here is derived from an EMBL/GenBank/DDBJ whole genome shotgun (WGS) entry which is preliminary data.</text>
</comment>
<sequence>MNKTHNSPRNINPPFSHLQSYCSLMNFYIVQIKMTTLTSAPQQLSSDPQNSEAAPPSLDGANEPINTANPILIDTFTDDSEDLFEDESSDMTSLSSSVLDYEYENGRRYHSSRTGNYMYITGMPNDEEEQDRMDLAHHMFELSSKLKSRYTDMPSRFVLLLKGDLFKAPVKNPQKVLDLGTGTGIWAIEFAERYPQAQVIGNDISPIQPSWVCPNLEFVVEDYEQDWIYKPNSFDFIHARLLSGCVVNWPRLLSQILDALQPGAYFEIQESAIWAWSDDGSLKADSPLIQYLEAINIGARMQGKKFNIYHKLRQWLIDAGFEDVQQSTYFLPYSPWPKDPALKELGRYQAAMAQQAVEAYGLRLFTQVMGWGEEPSKVLIALAKRQLRDKSMHAYCKEVFVYGRKPL</sequence>
<evidence type="ECO:0000313" key="3">
    <source>
        <dbReference type="Proteomes" id="UP000191285"/>
    </source>
</evidence>
<dbReference type="Pfam" id="PF13489">
    <property type="entry name" value="Methyltransf_23"/>
    <property type="match status" value="1"/>
</dbReference>
<accession>A0A1V6TCG4</accession>
<keyword evidence="3" id="KW-1185">Reference proteome</keyword>
<dbReference type="EMBL" id="MLKD01000009">
    <property type="protein sequence ID" value="OQE23263.1"/>
    <property type="molecule type" value="Genomic_DNA"/>
</dbReference>
<dbReference type="PANTHER" id="PTHR43591:SF24">
    <property type="entry name" value="2-METHOXY-6-POLYPRENYL-1,4-BENZOQUINOL METHYLASE, MITOCHONDRIAL"/>
    <property type="match status" value="1"/>
</dbReference>
<organism evidence="2 3">
    <name type="scientific">Penicillium steckii</name>
    <dbReference type="NCBI Taxonomy" id="303698"/>
    <lineage>
        <taxon>Eukaryota</taxon>
        <taxon>Fungi</taxon>
        <taxon>Dikarya</taxon>
        <taxon>Ascomycota</taxon>
        <taxon>Pezizomycotina</taxon>
        <taxon>Eurotiomycetes</taxon>
        <taxon>Eurotiomycetidae</taxon>
        <taxon>Eurotiales</taxon>
        <taxon>Aspergillaceae</taxon>
        <taxon>Penicillium</taxon>
    </lineage>
</organism>
<evidence type="ECO:0008006" key="4">
    <source>
        <dbReference type="Google" id="ProtNLM"/>
    </source>
</evidence>
<dbReference type="OrthoDB" id="2013972at2759"/>
<protein>
    <recommendedName>
        <fullName evidence="4">Methyltransferase domain-containing protein</fullName>
    </recommendedName>
</protein>
<dbReference type="Gene3D" id="3.40.50.150">
    <property type="entry name" value="Vaccinia Virus protein VP39"/>
    <property type="match status" value="1"/>
</dbReference>
<proteinExistence type="predicted"/>
<dbReference type="STRING" id="303698.A0A1V6TCG4"/>